<dbReference type="PROSITE" id="PS00929">
    <property type="entry name" value="PIR_REPEAT_1"/>
    <property type="match status" value="1"/>
</dbReference>
<dbReference type="InterPro" id="IPR000420">
    <property type="entry name" value="Yeast_PIR_rpt"/>
</dbReference>
<accession>A0A8H3EZN6</accession>
<gene>
    <name evidence="3" type="ORF">HETSPECPRED_001343</name>
</gene>
<sequence length="124" mass="11973">MPSIKNILLVTFAALAAAQQQADGQVTAATSLAPASQISDGQIQVTTAAPVATTTSVVPVSQISDGQIQGPTAVSSGVPVPTTNGTTIAPATPSPSAFTGAASFMAWSNIAAAGVVGVAAIALL</sequence>
<dbReference type="OrthoDB" id="5415592at2759"/>
<evidence type="ECO:0000313" key="4">
    <source>
        <dbReference type="Proteomes" id="UP000664521"/>
    </source>
</evidence>
<keyword evidence="1 2" id="KW-0732">Signal</keyword>
<dbReference type="PROSITE" id="PS50256">
    <property type="entry name" value="PIR_REPEAT_2"/>
    <property type="match status" value="2"/>
</dbReference>
<evidence type="ECO:0000313" key="3">
    <source>
        <dbReference type="EMBL" id="CAF9913153.1"/>
    </source>
</evidence>
<organism evidence="3 4">
    <name type="scientific">Heterodermia speciosa</name>
    <dbReference type="NCBI Taxonomy" id="116794"/>
    <lineage>
        <taxon>Eukaryota</taxon>
        <taxon>Fungi</taxon>
        <taxon>Dikarya</taxon>
        <taxon>Ascomycota</taxon>
        <taxon>Pezizomycotina</taxon>
        <taxon>Lecanoromycetes</taxon>
        <taxon>OSLEUM clade</taxon>
        <taxon>Lecanoromycetidae</taxon>
        <taxon>Caliciales</taxon>
        <taxon>Physciaceae</taxon>
        <taxon>Heterodermia</taxon>
    </lineage>
</organism>
<feature type="chain" id="PRO_5034619192" evidence="2">
    <location>
        <begin position="25"/>
        <end position="124"/>
    </location>
</feature>
<reference evidence="3" key="1">
    <citation type="submission" date="2021-03" db="EMBL/GenBank/DDBJ databases">
        <authorList>
            <person name="Tagirdzhanova G."/>
        </authorList>
    </citation>
    <scope>NUCLEOTIDE SEQUENCE</scope>
</reference>
<dbReference type="Pfam" id="PF00399">
    <property type="entry name" value="PIR"/>
    <property type="match status" value="2"/>
</dbReference>
<evidence type="ECO:0000256" key="1">
    <source>
        <dbReference type="ARBA" id="ARBA00022729"/>
    </source>
</evidence>
<dbReference type="AlphaFoldDB" id="A0A8H3EZN6"/>
<proteinExistence type="predicted"/>
<protein>
    <submittedName>
        <fullName evidence="3">Uncharacterized protein</fullName>
    </submittedName>
</protein>
<feature type="signal peptide" evidence="2">
    <location>
        <begin position="1"/>
        <end position="24"/>
    </location>
</feature>
<comment type="caution">
    <text evidence="3">The sequence shown here is derived from an EMBL/GenBank/DDBJ whole genome shotgun (WGS) entry which is preliminary data.</text>
</comment>
<evidence type="ECO:0000256" key="2">
    <source>
        <dbReference type="SAM" id="SignalP"/>
    </source>
</evidence>
<dbReference type="GO" id="GO:0005199">
    <property type="term" value="F:structural constituent of cell wall"/>
    <property type="evidence" value="ECO:0007669"/>
    <property type="project" value="InterPro"/>
</dbReference>
<name>A0A8H3EZN6_9LECA</name>
<dbReference type="EMBL" id="CAJPDS010000012">
    <property type="protein sequence ID" value="CAF9913153.1"/>
    <property type="molecule type" value="Genomic_DNA"/>
</dbReference>
<keyword evidence="4" id="KW-1185">Reference proteome</keyword>
<dbReference type="Proteomes" id="UP000664521">
    <property type="component" value="Unassembled WGS sequence"/>
</dbReference>